<dbReference type="Pfam" id="PF00005">
    <property type="entry name" value="ABC_tran"/>
    <property type="match status" value="1"/>
</dbReference>
<dbReference type="PANTHER" id="PTHR43790:SF3">
    <property type="entry name" value="D-ALLOSE IMPORT ATP-BINDING PROTEIN ALSA-RELATED"/>
    <property type="match status" value="1"/>
</dbReference>
<dbReference type="PANTHER" id="PTHR43790">
    <property type="entry name" value="CARBOHYDRATE TRANSPORT ATP-BINDING PROTEIN MG119-RELATED"/>
    <property type="match status" value="1"/>
</dbReference>
<dbReference type="SUPFAM" id="SSF52540">
    <property type="entry name" value="P-loop containing nucleoside triphosphate hydrolases"/>
    <property type="match status" value="1"/>
</dbReference>
<keyword evidence="4 8" id="KW-0067">ATP-binding</keyword>
<evidence type="ECO:0000256" key="1">
    <source>
        <dbReference type="ARBA" id="ARBA00022448"/>
    </source>
</evidence>
<comment type="caution">
    <text evidence="8">The sequence shown here is derived from an EMBL/GenBank/DDBJ whole genome shotgun (WGS) entry which is preliminary data.</text>
</comment>
<keyword evidence="1" id="KW-0813">Transport</keyword>
<protein>
    <submittedName>
        <fullName evidence="8">Ribose transport ATP-binding protein</fullName>
    </submittedName>
</protein>
<dbReference type="InterPro" id="IPR050107">
    <property type="entry name" value="ABC_carbohydrate_import_ATPase"/>
</dbReference>
<reference evidence="8" key="1">
    <citation type="submission" date="2013-08" db="EMBL/GenBank/DDBJ databases">
        <authorList>
            <person name="Mendez C."/>
            <person name="Richter M."/>
            <person name="Ferrer M."/>
            <person name="Sanchez J."/>
        </authorList>
    </citation>
    <scope>NUCLEOTIDE SEQUENCE</scope>
</reference>
<reference evidence="8" key="2">
    <citation type="journal article" date="2014" name="ISME J.">
        <title>Microbial stratification in low pH oxic and suboxic macroscopic growths along an acid mine drainage.</title>
        <authorList>
            <person name="Mendez-Garcia C."/>
            <person name="Mesa V."/>
            <person name="Sprenger R.R."/>
            <person name="Richter M."/>
            <person name="Diez M.S."/>
            <person name="Solano J."/>
            <person name="Bargiela R."/>
            <person name="Golyshina O.V."/>
            <person name="Manteca A."/>
            <person name="Ramos J.L."/>
            <person name="Gallego J.R."/>
            <person name="Llorente I."/>
            <person name="Martins Dos Santos V.A."/>
            <person name="Jensen O.N."/>
            <person name="Pelaez A.I."/>
            <person name="Sanchez J."/>
            <person name="Ferrer M."/>
        </authorList>
    </citation>
    <scope>NUCLEOTIDE SEQUENCE</scope>
</reference>
<dbReference type="EMBL" id="AUZX01008469">
    <property type="protein sequence ID" value="EQD55822.1"/>
    <property type="molecule type" value="Genomic_DNA"/>
</dbReference>
<evidence type="ECO:0000259" key="7">
    <source>
        <dbReference type="Pfam" id="PF00005"/>
    </source>
</evidence>
<keyword evidence="3" id="KW-0547">Nucleotide-binding</keyword>
<evidence type="ECO:0000313" key="8">
    <source>
        <dbReference type="EMBL" id="EQD55822.1"/>
    </source>
</evidence>
<keyword evidence="2" id="KW-1003">Cell membrane</keyword>
<dbReference type="GO" id="GO:0016887">
    <property type="term" value="F:ATP hydrolysis activity"/>
    <property type="evidence" value="ECO:0007669"/>
    <property type="project" value="InterPro"/>
</dbReference>
<sequence length="130" mass="14055">MRAGEVLGIAGFLGSGRSELLHAIFGADSDARGEVRVLGRRVPRTPAGAVRAGVALVPEDRATQALLPALPLWQNMTLAHLRRFSRWGLFPRVRQERAVAADAVRRLAIKAHDLQMSVRDLSGGNAQKVS</sequence>
<dbReference type="Gene3D" id="3.40.50.300">
    <property type="entry name" value="P-loop containing nucleotide triphosphate hydrolases"/>
    <property type="match status" value="1"/>
</dbReference>
<evidence type="ECO:0000256" key="3">
    <source>
        <dbReference type="ARBA" id="ARBA00022741"/>
    </source>
</evidence>
<evidence type="ECO:0000256" key="4">
    <source>
        <dbReference type="ARBA" id="ARBA00022840"/>
    </source>
</evidence>
<dbReference type="InterPro" id="IPR003439">
    <property type="entry name" value="ABC_transporter-like_ATP-bd"/>
</dbReference>
<dbReference type="GO" id="GO:0005524">
    <property type="term" value="F:ATP binding"/>
    <property type="evidence" value="ECO:0007669"/>
    <property type="project" value="UniProtKB-KW"/>
</dbReference>
<accession>T1AF71</accession>
<gene>
    <name evidence="8" type="ORF">B1A_11785</name>
</gene>
<keyword evidence="5" id="KW-1278">Translocase</keyword>
<keyword evidence="6" id="KW-0472">Membrane</keyword>
<evidence type="ECO:0000256" key="5">
    <source>
        <dbReference type="ARBA" id="ARBA00022967"/>
    </source>
</evidence>
<proteinExistence type="predicted"/>
<dbReference type="InterPro" id="IPR027417">
    <property type="entry name" value="P-loop_NTPase"/>
</dbReference>
<feature type="domain" description="ABC transporter" evidence="7">
    <location>
        <begin position="2"/>
        <end position="130"/>
    </location>
</feature>
<organism evidence="8">
    <name type="scientific">mine drainage metagenome</name>
    <dbReference type="NCBI Taxonomy" id="410659"/>
    <lineage>
        <taxon>unclassified sequences</taxon>
        <taxon>metagenomes</taxon>
        <taxon>ecological metagenomes</taxon>
    </lineage>
</organism>
<evidence type="ECO:0000256" key="2">
    <source>
        <dbReference type="ARBA" id="ARBA00022475"/>
    </source>
</evidence>
<feature type="non-terminal residue" evidence="8">
    <location>
        <position position="130"/>
    </location>
</feature>
<dbReference type="AlphaFoldDB" id="T1AF71"/>
<evidence type="ECO:0000256" key="6">
    <source>
        <dbReference type="ARBA" id="ARBA00023136"/>
    </source>
</evidence>
<name>T1AF71_9ZZZZ</name>